<dbReference type="InterPro" id="IPR007833">
    <property type="entry name" value="Capsule_polysaccharide_synth"/>
</dbReference>
<reference evidence="2 3" key="1">
    <citation type="journal article" date="2017" name="Front. Microbiol.">
        <title>Labilibaculum manganireducens gen. nov., sp. nov. and Labilibaculum filiforme sp. nov., Novel Bacteroidetes Isolated from Subsurface Sediments of the Baltic Sea.</title>
        <authorList>
            <person name="Vandieken V."/>
            <person name="Marshall I.P."/>
            <person name="Niemann H."/>
            <person name="Engelen B."/>
            <person name="Cypionka H."/>
        </authorList>
    </citation>
    <scope>NUCLEOTIDE SEQUENCE [LARGE SCALE GENOMIC DNA]</scope>
    <source>
        <strain evidence="2 3">59.10-2M</strain>
    </source>
</reference>
<feature type="transmembrane region" description="Helical" evidence="1">
    <location>
        <begin position="60"/>
        <end position="85"/>
    </location>
</feature>
<accession>A0A2N3IEN7</accession>
<keyword evidence="1" id="KW-1133">Transmembrane helix</keyword>
<evidence type="ECO:0000313" key="3">
    <source>
        <dbReference type="Proteomes" id="UP000233618"/>
    </source>
</evidence>
<keyword evidence="1" id="KW-0812">Transmembrane</keyword>
<dbReference type="Proteomes" id="UP000233618">
    <property type="component" value="Unassembled WGS sequence"/>
</dbReference>
<name>A0A2N3IEN7_9BACT</name>
<dbReference type="Pfam" id="PF05159">
    <property type="entry name" value="Capsule_synth"/>
    <property type="match status" value="1"/>
</dbReference>
<keyword evidence="3" id="KW-1185">Reference proteome</keyword>
<dbReference type="GO" id="GO:0000271">
    <property type="term" value="P:polysaccharide biosynthetic process"/>
    <property type="evidence" value="ECO:0007669"/>
    <property type="project" value="InterPro"/>
</dbReference>
<dbReference type="InterPro" id="IPR043148">
    <property type="entry name" value="TagF_C"/>
</dbReference>
<dbReference type="GO" id="GO:0015774">
    <property type="term" value="P:polysaccharide transport"/>
    <property type="evidence" value="ECO:0007669"/>
    <property type="project" value="InterPro"/>
</dbReference>
<evidence type="ECO:0000256" key="1">
    <source>
        <dbReference type="SAM" id="Phobius"/>
    </source>
</evidence>
<evidence type="ECO:0008006" key="4">
    <source>
        <dbReference type="Google" id="ProtNLM"/>
    </source>
</evidence>
<dbReference type="Gene3D" id="3.40.50.12580">
    <property type="match status" value="1"/>
</dbReference>
<dbReference type="SUPFAM" id="SSF53756">
    <property type="entry name" value="UDP-Glycosyltransferase/glycogen phosphorylase"/>
    <property type="match status" value="1"/>
</dbReference>
<keyword evidence="1" id="KW-0472">Membrane</keyword>
<sequence>MKSFITNKIIDILPLSMRKIAYFLKVSISNNNMRNSYYDYSKYFKDNLSKFKNNKEGEKICFIIGPWGGTSTPWFTITLSFLMLFKKKCNISFIYVDIPFPKYDYAYFIDQYFISKLLKLINKNFNVITLSDVHEFEGEIDHLDQFVKNNMTHYTKAKCFIEENDILYAEIEKHLETVQRRAIKLFETIDIDKLITPGGVWAYSSIFVIESKKHQIPFFTFDSTYGCITFTRNGIASQQQDIEEAFDLLMSNDESEIDSIYNRAKKEFFLRQRGEDIFNYQLVKKTGKSYDFEVVFILNIDWDSSAVGLHNKFENTIDWITETVQYILGHSTYKIAIRQHPAERCDSDKSNYSLKTILDEKFGENPRFKFISAYDKVNTYDLMDKCKIVLAYTSTMAIEAAAMGKSVIIAGNCYYQNLGFLHHSETKDEYFQKIEEALNDKLNNFEFQERNAWVTYYLTQICNRAWTDFTPLFVDFEKWVVKDFMVLSEEVEVSKLLESLDENKPYAYVMHEHFQSEKCK</sequence>
<comment type="caution">
    <text evidence="2">The sequence shown here is derived from an EMBL/GenBank/DDBJ whole genome shotgun (WGS) entry which is preliminary data.</text>
</comment>
<dbReference type="AlphaFoldDB" id="A0A2N3IEN7"/>
<gene>
    <name evidence="2" type="ORF">BZG01_03290</name>
</gene>
<evidence type="ECO:0000313" key="2">
    <source>
        <dbReference type="EMBL" id="PKQ68755.1"/>
    </source>
</evidence>
<protein>
    <recommendedName>
        <fullName evidence="4">Capsule polysaccharide biosynthesis protein</fullName>
    </recommendedName>
</protein>
<proteinExistence type="predicted"/>
<dbReference type="RefSeq" id="WP_101308404.1">
    <property type="nucleotide sequence ID" value="NZ_MVDE01000003.1"/>
</dbReference>
<organism evidence="2 3">
    <name type="scientific">Labilibaculum manganireducens</name>
    <dbReference type="NCBI Taxonomy" id="1940525"/>
    <lineage>
        <taxon>Bacteria</taxon>
        <taxon>Pseudomonadati</taxon>
        <taxon>Bacteroidota</taxon>
        <taxon>Bacteroidia</taxon>
        <taxon>Marinilabiliales</taxon>
        <taxon>Marinifilaceae</taxon>
        <taxon>Labilibaculum</taxon>
    </lineage>
</organism>
<dbReference type="EMBL" id="MVDE01000003">
    <property type="protein sequence ID" value="PKQ68755.1"/>
    <property type="molecule type" value="Genomic_DNA"/>
</dbReference>